<dbReference type="OMA" id="DEGWHKV"/>
<keyword evidence="3" id="KW-1185">Reference proteome</keyword>
<dbReference type="InParanoid" id="Q5KES9"/>
<dbReference type="AlphaFoldDB" id="Q5KES9"/>
<sequence length="189" mass="20530">MSSQPNPTSTFPTIIWHPSFNPSQGFNSASIDSNQALRPWLPSPQVSNTNSDKLSSLSLDDQSHPQSHPQSQSQSRPSQSTPQPPSTSTSKTRQPQAYVAYPELTCLHCLGANPPGKLGYVVSYVPADASGKPLTNDEGWHKVERRDTQEEELPEGTRSPSAFQAAEILGDKKYVPDGAEDDLVGDMVE</sequence>
<dbReference type="RefSeq" id="XP_571400.1">
    <property type="nucleotide sequence ID" value="XM_571400.1"/>
</dbReference>
<dbReference type="KEGG" id="cne:CNF04400"/>
<protein>
    <submittedName>
        <fullName evidence="2">Expressed protein</fullName>
    </submittedName>
</protein>
<dbReference type="PaxDb" id="214684-Q5KES9"/>
<evidence type="ECO:0000313" key="2">
    <source>
        <dbReference type="EMBL" id="AAW44093.1"/>
    </source>
</evidence>
<dbReference type="GeneID" id="3258117"/>
<feature type="compositionally biased region" description="Low complexity" evidence="1">
    <location>
        <begin position="51"/>
        <end position="96"/>
    </location>
</feature>
<organism evidence="2 3">
    <name type="scientific">Cryptococcus deneoformans (strain JEC21 / ATCC MYA-565)</name>
    <name type="common">Cryptococcus neoformans var. neoformans serotype D</name>
    <dbReference type="NCBI Taxonomy" id="214684"/>
    <lineage>
        <taxon>Eukaryota</taxon>
        <taxon>Fungi</taxon>
        <taxon>Dikarya</taxon>
        <taxon>Basidiomycota</taxon>
        <taxon>Agaricomycotina</taxon>
        <taxon>Tremellomycetes</taxon>
        <taxon>Tremellales</taxon>
        <taxon>Cryptococcaceae</taxon>
        <taxon>Cryptococcus</taxon>
        <taxon>Cryptococcus neoformans species complex</taxon>
    </lineage>
</organism>
<accession>Q55RE1</accession>
<evidence type="ECO:0000313" key="3">
    <source>
        <dbReference type="Proteomes" id="UP000002149"/>
    </source>
</evidence>
<evidence type="ECO:0000256" key="1">
    <source>
        <dbReference type="SAM" id="MobiDB-lite"/>
    </source>
</evidence>
<dbReference type="HOGENOM" id="CLU_1447616_0_0_1"/>
<dbReference type="OrthoDB" id="2573285at2759"/>
<dbReference type="Proteomes" id="UP000002149">
    <property type="component" value="Chromosome 6"/>
</dbReference>
<accession>Q5KES9</accession>
<gene>
    <name evidence="2" type="ordered locus">CNF04400</name>
</gene>
<dbReference type="EMBL" id="AE017346">
    <property type="protein sequence ID" value="AAW44093.1"/>
    <property type="molecule type" value="Genomic_DNA"/>
</dbReference>
<name>Q5KES9_CRYD1</name>
<feature type="region of interest" description="Disordered" evidence="1">
    <location>
        <begin position="36"/>
        <end position="96"/>
    </location>
</feature>
<dbReference type="VEuPathDB" id="FungiDB:CNF04400"/>
<proteinExistence type="predicted"/>
<reference evidence="2 3" key="1">
    <citation type="journal article" date="2005" name="Science">
        <title>The genome of the basidiomycetous yeast and human pathogen Cryptococcus neoformans.</title>
        <authorList>
            <person name="Loftus B.J."/>
            <person name="Fung E."/>
            <person name="Roncaglia P."/>
            <person name="Rowley D."/>
            <person name="Amedeo P."/>
            <person name="Bruno D."/>
            <person name="Vamathevan J."/>
            <person name="Miranda M."/>
            <person name="Anderson I.J."/>
            <person name="Fraser J.A."/>
            <person name="Allen J.E."/>
            <person name="Bosdet I.E."/>
            <person name="Brent M.R."/>
            <person name="Chiu R."/>
            <person name="Doering T.L."/>
            <person name="Donlin M.J."/>
            <person name="D'Souza C.A."/>
            <person name="Fox D.S."/>
            <person name="Grinberg V."/>
            <person name="Fu J."/>
            <person name="Fukushima M."/>
            <person name="Haas B.J."/>
            <person name="Huang J.C."/>
            <person name="Janbon G."/>
            <person name="Jones S.J."/>
            <person name="Koo H.L."/>
            <person name="Krzywinski M.I."/>
            <person name="Kwon-Chung J.K."/>
            <person name="Lengeler K.B."/>
            <person name="Maiti R."/>
            <person name="Marra M.A."/>
            <person name="Marra R.E."/>
            <person name="Mathewson C.A."/>
            <person name="Mitchell T.G."/>
            <person name="Pertea M."/>
            <person name="Riggs F.R."/>
            <person name="Salzberg S.L."/>
            <person name="Schein J.E."/>
            <person name="Shvartsbeyn A."/>
            <person name="Shin H."/>
            <person name="Shumway M."/>
            <person name="Specht C.A."/>
            <person name="Suh B.B."/>
            <person name="Tenney A."/>
            <person name="Utterback T.R."/>
            <person name="Wickes B.L."/>
            <person name="Wortman J.R."/>
            <person name="Wye N.H."/>
            <person name="Kronstad J.W."/>
            <person name="Lodge J.K."/>
            <person name="Heitman J."/>
            <person name="Davis R.W."/>
            <person name="Fraser C.M."/>
            <person name="Hyman R.W."/>
        </authorList>
    </citation>
    <scope>NUCLEOTIDE SEQUENCE [LARGE SCALE GENOMIC DNA]</scope>
    <source>
        <strain evidence="3">JEC21 / ATCC MYA-565</strain>
    </source>
</reference>